<dbReference type="AlphaFoldDB" id="A0A0D0CA64"/>
<dbReference type="HOGENOM" id="CLU_2133769_0_0_1"/>
<reference evidence="2 3" key="1">
    <citation type="submission" date="2014-04" db="EMBL/GenBank/DDBJ databases">
        <title>Evolutionary Origins and Diversification of the Mycorrhizal Mutualists.</title>
        <authorList>
            <consortium name="DOE Joint Genome Institute"/>
            <consortium name="Mycorrhizal Genomics Consortium"/>
            <person name="Kohler A."/>
            <person name="Kuo A."/>
            <person name="Nagy L.G."/>
            <person name="Floudas D."/>
            <person name="Copeland A."/>
            <person name="Barry K.W."/>
            <person name="Cichocki N."/>
            <person name="Veneault-Fourrey C."/>
            <person name="LaButti K."/>
            <person name="Lindquist E.A."/>
            <person name="Lipzen A."/>
            <person name="Lundell T."/>
            <person name="Morin E."/>
            <person name="Murat C."/>
            <person name="Riley R."/>
            <person name="Ohm R."/>
            <person name="Sun H."/>
            <person name="Tunlid A."/>
            <person name="Henrissat B."/>
            <person name="Grigoriev I.V."/>
            <person name="Hibbett D.S."/>
            <person name="Martin F."/>
        </authorList>
    </citation>
    <scope>NUCLEOTIDE SEQUENCE [LARGE SCALE GENOMIC DNA]</scope>
    <source>
        <strain evidence="2 3">FD-317 M1</strain>
    </source>
</reference>
<gene>
    <name evidence="2" type="ORF">GYMLUDRAFT_64671</name>
</gene>
<organism evidence="2 3">
    <name type="scientific">Collybiopsis luxurians FD-317 M1</name>
    <dbReference type="NCBI Taxonomy" id="944289"/>
    <lineage>
        <taxon>Eukaryota</taxon>
        <taxon>Fungi</taxon>
        <taxon>Dikarya</taxon>
        <taxon>Basidiomycota</taxon>
        <taxon>Agaricomycotina</taxon>
        <taxon>Agaricomycetes</taxon>
        <taxon>Agaricomycetidae</taxon>
        <taxon>Agaricales</taxon>
        <taxon>Marasmiineae</taxon>
        <taxon>Omphalotaceae</taxon>
        <taxon>Collybiopsis</taxon>
        <taxon>Collybiopsis luxurians</taxon>
    </lineage>
</organism>
<evidence type="ECO:0000256" key="1">
    <source>
        <dbReference type="SAM" id="MobiDB-lite"/>
    </source>
</evidence>
<feature type="region of interest" description="Disordered" evidence="1">
    <location>
        <begin position="25"/>
        <end position="44"/>
    </location>
</feature>
<dbReference type="Proteomes" id="UP000053593">
    <property type="component" value="Unassembled WGS sequence"/>
</dbReference>
<keyword evidence="3" id="KW-1185">Reference proteome</keyword>
<sequence>MVLLTGILIIEAELDNDSEISCCSSPTTADSSVDLDGITSDGDDKDAGICSVDEIEDQDSDAEIALVTGSEVGDDLEWKKSGTLWLDKDISSVVLEKQTQVNQLLQVDHIEKV</sequence>
<proteinExistence type="predicted"/>
<dbReference type="EMBL" id="KN834857">
    <property type="protein sequence ID" value="KIK51723.1"/>
    <property type="molecule type" value="Genomic_DNA"/>
</dbReference>
<evidence type="ECO:0000313" key="3">
    <source>
        <dbReference type="Proteomes" id="UP000053593"/>
    </source>
</evidence>
<accession>A0A0D0CA64</accession>
<protein>
    <submittedName>
        <fullName evidence="2">Uncharacterized protein</fullName>
    </submittedName>
</protein>
<evidence type="ECO:0000313" key="2">
    <source>
        <dbReference type="EMBL" id="KIK51723.1"/>
    </source>
</evidence>
<name>A0A0D0CA64_9AGAR</name>